<protein>
    <submittedName>
        <fullName evidence="2">Uncharacterized protein</fullName>
    </submittedName>
</protein>
<dbReference type="EMBL" id="LXQA010084210">
    <property type="protein sequence ID" value="MCI12444.1"/>
    <property type="molecule type" value="Genomic_DNA"/>
</dbReference>
<name>A0A392PKV5_9FABA</name>
<organism evidence="2 3">
    <name type="scientific">Trifolium medium</name>
    <dbReference type="NCBI Taxonomy" id="97028"/>
    <lineage>
        <taxon>Eukaryota</taxon>
        <taxon>Viridiplantae</taxon>
        <taxon>Streptophyta</taxon>
        <taxon>Embryophyta</taxon>
        <taxon>Tracheophyta</taxon>
        <taxon>Spermatophyta</taxon>
        <taxon>Magnoliopsida</taxon>
        <taxon>eudicotyledons</taxon>
        <taxon>Gunneridae</taxon>
        <taxon>Pentapetalae</taxon>
        <taxon>rosids</taxon>
        <taxon>fabids</taxon>
        <taxon>Fabales</taxon>
        <taxon>Fabaceae</taxon>
        <taxon>Papilionoideae</taxon>
        <taxon>50 kb inversion clade</taxon>
        <taxon>NPAAA clade</taxon>
        <taxon>Hologalegina</taxon>
        <taxon>IRL clade</taxon>
        <taxon>Trifolieae</taxon>
        <taxon>Trifolium</taxon>
    </lineage>
</organism>
<evidence type="ECO:0000313" key="2">
    <source>
        <dbReference type="EMBL" id="MCI12444.1"/>
    </source>
</evidence>
<feature type="region of interest" description="Disordered" evidence="1">
    <location>
        <begin position="1"/>
        <end position="46"/>
    </location>
</feature>
<proteinExistence type="predicted"/>
<dbReference type="Proteomes" id="UP000265520">
    <property type="component" value="Unassembled WGS sequence"/>
</dbReference>
<accession>A0A392PKV5</accession>
<keyword evidence="3" id="KW-1185">Reference proteome</keyword>
<evidence type="ECO:0000313" key="3">
    <source>
        <dbReference type="Proteomes" id="UP000265520"/>
    </source>
</evidence>
<feature type="compositionally biased region" description="Basic and acidic residues" evidence="1">
    <location>
        <begin position="22"/>
        <end position="38"/>
    </location>
</feature>
<reference evidence="2 3" key="1">
    <citation type="journal article" date="2018" name="Front. Plant Sci.">
        <title>Red Clover (Trifolium pratense) and Zigzag Clover (T. medium) - A Picture of Genomic Similarities and Differences.</title>
        <authorList>
            <person name="Dluhosova J."/>
            <person name="Istvanek J."/>
            <person name="Nedelnik J."/>
            <person name="Repkova J."/>
        </authorList>
    </citation>
    <scope>NUCLEOTIDE SEQUENCE [LARGE SCALE GENOMIC DNA]</scope>
    <source>
        <strain evidence="3">cv. 10/8</strain>
        <tissue evidence="2">Leaf</tissue>
    </source>
</reference>
<evidence type="ECO:0000256" key="1">
    <source>
        <dbReference type="SAM" id="MobiDB-lite"/>
    </source>
</evidence>
<sequence length="46" mass="4983">MGHKKKRGGGGGGGRRNKARTPSKDHTSPFSHDDHNEQLSEEITAL</sequence>
<dbReference type="AlphaFoldDB" id="A0A392PKV5"/>
<comment type="caution">
    <text evidence="2">The sequence shown here is derived from an EMBL/GenBank/DDBJ whole genome shotgun (WGS) entry which is preliminary data.</text>
</comment>